<accession>F2APT4</accession>
<name>F2APT4_RHOBT</name>
<reference evidence="1 2" key="1">
    <citation type="journal article" date="2013" name="Mar. Genomics">
        <title>Expression of sulfatases in Rhodopirellula baltica and the diversity of sulfatases in the genus Rhodopirellula.</title>
        <authorList>
            <person name="Wegner C.E."/>
            <person name="Richter-Heitmann T."/>
            <person name="Klindworth A."/>
            <person name="Klockow C."/>
            <person name="Richter M."/>
            <person name="Achstetter T."/>
            <person name="Glockner F.O."/>
            <person name="Harder J."/>
        </authorList>
    </citation>
    <scope>NUCLEOTIDE SEQUENCE [LARGE SCALE GENOMIC DNA]</scope>
    <source>
        <strain evidence="1 2">WH47</strain>
    </source>
</reference>
<dbReference type="Proteomes" id="UP000006222">
    <property type="component" value="Unassembled WGS sequence"/>
</dbReference>
<sequence length="77" mass="8620">MSVLHQRPRESTCILCQIASQRFIDTIGLTGPVPTNRSSRHRFDFCSTQSTTGTSPRAKLRVTVPKGTRMNRARTSD</sequence>
<protein>
    <submittedName>
        <fullName evidence="1">Uncharacterized protein</fullName>
    </submittedName>
</protein>
<comment type="caution">
    <text evidence="1">The sequence shown here is derived from an EMBL/GenBank/DDBJ whole genome shotgun (WGS) entry which is preliminary data.</text>
</comment>
<evidence type="ECO:0000313" key="2">
    <source>
        <dbReference type="Proteomes" id="UP000006222"/>
    </source>
</evidence>
<organism evidence="1 2">
    <name type="scientific">Rhodopirellula baltica WH47</name>
    <dbReference type="NCBI Taxonomy" id="991778"/>
    <lineage>
        <taxon>Bacteria</taxon>
        <taxon>Pseudomonadati</taxon>
        <taxon>Planctomycetota</taxon>
        <taxon>Planctomycetia</taxon>
        <taxon>Pirellulales</taxon>
        <taxon>Pirellulaceae</taxon>
        <taxon>Rhodopirellula</taxon>
    </lineage>
</organism>
<proteinExistence type="predicted"/>
<gene>
    <name evidence="1" type="ORF">RBWH47_04326</name>
</gene>
<dbReference type="EMBL" id="AFAR01000094">
    <property type="protein sequence ID" value="EGF28351.1"/>
    <property type="molecule type" value="Genomic_DNA"/>
</dbReference>
<dbReference type="AlphaFoldDB" id="F2APT4"/>
<evidence type="ECO:0000313" key="1">
    <source>
        <dbReference type="EMBL" id="EGF28351.1"/>
    </source>
</evidence>